<sequence>MGDTSVPRHSFPNEFTWGVATASFQIEGATRADGRGPSIWDTFTGTPGKIANGENADVTADHYHRYPEDIALMRDLGVDAYRFSFAWPRIQASGSGPANPAGLDFYDRLVDGLCEAGIAPVATLYHWDLPQPLEDAGGWLSRDTAERFADYAAILGERFADRITMWIPINEPMVTTVYGYAIGEYAPGRTLLLDAIPTAHHQNLAHGLGVRALRAAGAGSVGTANNHGPVWPVTGNDADRAAARHLDVLLNRLYADPVLLGRYPEELATHLPEGYAEDLPVIAEPIDFYGVNYYEPQAVAAPGEGNPLPFELRQVEGYRRTTNDSPVVPGAFRELLTGMLRDYGDALPPIHITENGCACADEVGQDGTVHDPDRVDFLDQHLDAVRSAMAEGVDVRGYFVWSLLDNFEWSKGYAPRFGLVHVDYDTLRRTPKDSYHWYRKLIDG</sequence>
<dbReference type="InterPro" id="IPR017736">
    <property type="entry name" value="Glyco_hydro_1_beta-glucosidase"/>
</dbReference>
<protein>
    <recommendedName>
        <fullName evidence="3 11">Beta-glucosidase</fullName>
        <ecNumber evidence="3 11">3.2.1.21</ecNumber>
    </recommendedName>
</protein>
<evidence type="ECO:0000256" key="8">
    <source>
        <dbReference type="ARBA" id="ARBA00023326"/>
    </source>
</evidence>
<keyword evidence="4 11" id="KW-0378">Hydrolase</keyword>
<keyword evidence="6" id="KW-0119">Carbohydrate metabolism</keyword>
<feature type="binding site" evidence="10">
    <location>
        <position position="401"/>
    </location>
    <ligand>
        <name>substrate</name>
    </ligand>
</feature>
<evidence type="ECO:0000256" key="2">
    <source>
        <dbReference type="ARBA" id="ARBA00010838"/>
    </source>
</evidence>
<evidence type="ECO:0000256" key="4">
    <source>
        <dbReference type="ARBA" id="ARBA00022801"/>
    </source>
</evidence>
<comment type="catalytic activity">
    <reaction evidence="1 11">
        <text>Hydrolysis of terminal, non-reducing beta-D-glucosyl residues with release of beta-D-glucose.</text>
        <dbReference type="EC" id="3.2.1.21"/>
    </reaction>
</comment>
<name>A0A263D272_9PSEU</name>
<dbReference type="PRINTS" id="PR00131">
    <property type="entry name" value="GLHYDRLASE1"/>
</dbReference>
<feature type="binding site" evidence="10">
    <location>
        <position position="170"/>
    </location>
    <ligand>
        <name>substrate</name>
    </ligand>
</feature>
<dbReference type="AlphaFoldDB" id="A0A263D272"/>
<comment type="similarity">
    <text evidence="2 11">Belongs to the glycosyl hydrolase 1 family.</text>
</comment>
<dbReference type="PANTHER" id="PTHR10353">
    <property type="entry name" value="GLYCOSYL HYDROLASE"/>
    <property type="match status" value="1"/>
</dbReference>
<feature type="active site" description="Proton donor" evidence="9">
    <location>
        <position position="171"/>
    </location>
</feature>
<dbReference type="FunFam" id="3.20.20.80:FF:000004">
    <property type="entry name" value="Beta-glucosidase 6-phospho-beta-glucosidase"/>
    <property type="match status" value="1"/>
</dbReference>
<evidence type="ECO:0000256" key="10">
    <source>
        <dbReference type="PIRSR" id="PIRSR617736-2"/>
    </source>
</evidence>
<feature type="active site" description="Nucleophile" evidence="9">
    <location>
        <position position="354"/>
    </location>
</feature>
<dbReference type="OrthoDB" id="9765195at2"/>
<dbReference type="Pfam" id="PF00232">
    <property type="entry name" value="Glyco_hydro_1"/>
    <property type="match status" value="1"/>
</dbReference>
<evidence type="ECO:0000256" key="11">
    <source>
        <dbReference type="RuleBase" id="RU361175"/>
    </source>
</evidence>
<keyword evidence="8" id="KW-0624">Polysaccharide degradation</keyword>
<dbReference type="InterPro" id="IPR017853">
    <property type="entry name" value="GH"/>
</dbReference>
<dbReference type="NCBIfam" id="TIGR03356">
    <property type="entry name" value="BGL"/>
    <property type="match status" value="1"/>
</dbReference>
<dbReference type="PROSITE" id="PS00653">
    <property type="entry name" value="GLYCOSYL_HYDROL_F1_2"/>
    <property type="match status" value="1"/>
</dbReference>
<dbReference type="SUPFAM" id="SSF51445">
    <property type="entry name" value="(Trans)glycosidases"/>
    <property type="match status" value="1"/>
</dbReference>
<evidence type="ECO:0000256" key="9">
    <source>
        <dbReference type="PIRSR" id="PIRSR617736-1"/>
    </source>
</evidence>
<dbReference type="Gene3D" id="3.20.20.80">
    <property type="entry name" value="Glycosidases"/>
    <property type="match status" value="1"/>
</dbReference>
<comment type="caution">
    <text evidence="12">The sequence shown here is derived from an EMBL/GenBank/DDBJ whole genome shotgun (WGS) entry which is preliminary data.</text>
</comment>
<dbReference type="PANTHER" id="PTHR10353:SF36">
    <property type="entry name" value="LP05116P"/>
    <property type="match status" value="1"/>
</dbReference>
<dbReference type="InterPro" id="IPR033132">
    <property type="entry name" value="GH_1_N_CS"/>
</dbReference>
<feature type="binding site" evidence="10">
    <location>
        <position position="25"/>
    </location>
    <ligand>
        <name>substrate</name>
    </ligand>
</feature>
<dbReference type="EMBL" id="NKYE01000007">
    <property type="protein sequence ID" value="OZM72553.1"/>
    <property type="molecule type" value="Genomic_DNA"/>
</dbReference>
<reference evidence="12 13" key="1">
    <citation type="submission" date="2017-07" db="EMBL/GenBank/DDBJ databases">
        <title>Amycolatopsis antarcticus sp. nov., isolated from the surface of an Antarcticus brown macroalga.</title>
        <authorList>
            <person name="Wang J."/>
            <person name="Leiva S."/>
            <person name="Huang J."/>
            <person name="Huang Y."/>
        </authorList>
    </citation>
    <scope>NUCLEOTIDE SEQUENCE [LARGE SCALE GENOMIC DNA]</scope>
    <source>
        <strain evidence="12 13">AU-G6</strain>
    </source>
</reference>
<dbReference type="RefSeq" id="WP_094863030.1">
    <property type="nucleotide sequence ID" value="NZ_NKYE01000007.1"/>
</dbReference>
<evidence type="ECO:0000256" key="6">
    <source>
        <dbReference type="ARBA" id="ARBA00023277"/>
    </source>
</evidence>
<dbReference type="GO" id="GO:0005829">
    <property type="term" value="C:cytosol"/>
    <property type="evidence" value="ECO:0007669"/>
    <property type="project" value="TreeGrafter"/>
</dbReference>
<gene>
    <name evidence="12" type="ORF">CFN78_12950</name>
</gene>
<evidence type="ECO:0000313" key="12">
    <source>
        <dbReference type="EMBL" id="OZM72553.1"/>
    </source>
</evidence>
<evidence type="ECO:0000313" key="13">
    <source>
        <dbReference type="Proteomes" id="UP000242444"/>
    </source>
</evidence>
<feature type="binding site" evidence="10">
    <location>
        <begin position="408"/>
        <end position="409"/>
    </location>
    <ligand>
        <name>substrate</name>
    </ligand>
</feature>
<accession>A0A263D272</accession>
<feature type="binding site" evidence="10">
    <location>
        <position position="294"/>
    </location>
    <ligand>
        <name>substrate</name>
    </ligand>
</feature>
<keyword evidence="5" id="KW-0136">Cellulose degradation</keyword>
<evidence type="ECO:0000256" key="5">
    <source>
        <dbReference type="ARBA" id="ARBA00023001"/>
    </source>
</evidence>
<evidence type="ECO:0000256" key="7">
    <source>
        <dbReference type="ARBA" id="ARBA00023295"/>
    </source>
</evidence>
<evidence type="ECO:0000256" key="3">
    <source>
        <dbReference type="ARBA" id="ARBA00012744"/>
    </source>
</evidence>
<keyword evidence="7 11" id="KW-0326">Glycosidase</keyword>
<dbReference type="EC" id="3.2.1.21" evidence="3 11"/>
<evidence type="ECO:0000256" key="1">
    <source>
        <dbReference type="ARBA" id="ARBA00000448"/>
    </source>
</evidence>
<dbReference type="Proteomes" id="UP000242444">
    <property type="component" value="Unassembled WGS sequence"/>
</dbReference>
<proteinExistence type="inferred from homology"/>
<dbReference type="GO" id="GO:0008422">
    <property type="term" value="F:beta-glucosidase activity"/>
    <property type="evidence" value="ECO:0007669"/>
    <property type="project" value="UniProtKB-EC"/>
</dbReference>
<keyword evidence="13" id="KW-1185">Reference proteome</keyword>
<dbReference type="GO" id="GO:0030245">
    <property type="term" value="P:cellulose catabolic process"/>
    <property type="evidence" value="ECO:0007669"/>
    <property type="project" value="UniProtKB-KW"/>
</dbReference>
<feature type="binding site" evidence="10">
    <location>
        <position position="126"/>
    </location>
    <ligand>
        <name>substrate</name>
    </ligand>
</feature>
<organism evidence="12 13">
    <name type="scientific">Amycolatopsis antarctica</name>
    <dbReference type="NCBI Taxonomy" id="1854586"/>
    <lineage>
        <taxon>Bacteria</taxon>
        <taxon>Bacillati</taxon>
        <taxon>Actinomycetota</taxon>
        <taxon>Actinomycetes</taxon>
        <taxon>Pseudonocardiales</taxon>
        <taxon>Pseudonocardiaceae</taxon>
        <taxon>Amycolatopsis</taxon>
    </lineage>
</organism>
<dbReference type="InParanoid" id="A0A263D272"/>
<dbReference type="InterPro" id="IPR001360">
    <property type="entry name" value="Glyco_hydro_1"/>
</dbReference>